<evidence type="ECO:0000256" key="3">
    <source>
        <dbReference type="ARBA" id="ARBA00022448"/>
    </source>
</evidence>
<keyword evidence="3" id="KW-0813">Transport</keyword>
<dbReference type="STRING" id="168276.SAMN05444580_105351"/>
<organism evidence="10 11">
    <name type="scientific">Rhodococcus tukisamuensis</name>
    <dbReference type="NCBI Taxonomy" id="168276"/>
    <lineage>
        <taxon>Bacteria</taxon>
        <taxon>Bacillati</taxon>
        <taxon>Actinomycetota</taxon>
        <taxon>Actinomycetes</taxon>
        <taxon>Mycobacteriales</taxon>
        <taxon>Nocardiaceae</taxon>
        <taxon>Rhodococcus</taxon>
    </lineage>
</organism>
<dbReference type="CDD" id="cd06261">
    <property type="entry name" value="TM_PBP2"/>
    <property type="match status" value="1"/>
</dbReference>
<feature type="transmembrane region" description="Helical" evidence="8">
    <location>
        <begin position="228"/>
        <end position="250"/>
    </location>
</feature>
<feature type="transmembrane region" description="Helical" evidence="8">
    <location>
        <begin position="199"/>
        <end position="222"/>
    </location>
</feature>
<sequence length="292" mass="30206">MSPQPRVGRLPAALQGISGLIPFLAFTAVFLGLPLIGLVVSAFLITDPDNPRSKVFSLDNFRASFTGSAGDAMLTSLGVSLVAATIATVLGVLLTQAIVYTGSERLQKVTTVLSSVLANSGGVSLAFSFIVVLGSTGVLTSLFSLDETSFSLYSAAGLVLMYQYFLIPTMVMVSYPTMAALRQEWKDAAAALGATPRQFWRTVGVPIVLPAVTSGFVLLFGASLATHVSAAALVGGAGFSLITLKIAGALSGGNAAGLENVAMAMSVNLVLIAAVTLLAYLPLQRRSRAWLS</sequence>
<keyword evidence="11" id="KW-1185">Reference proteome</keyword>
<keyword evidence="7 8" id="KW-0472">Membrane</keyword>
<comment type="subcellular location">
    <subcellularLocation>
        <location evidence="1">Cell membrane</location>
        <topology evidence="1">Multi-pass membrane protein</topology>
    </subcellularLocation>
</comment>
<comment type="similarity">
    <text evidence="2">Belongs to the binding-protein-dependent transport system permease family. CysTW subfamily.</text>
</comment>
<feature type="transmembrane region" description="Helical" evidence="8">
    <location>
        <begin position="153"/>
        <end position="178"/>
    </location>
</feature>
<dbReference type="GO" id="GO:0055085">
    <property type="term" value="P:transmembrane transport"/>
    <property type="evidence" value="ECO:0007669"/>
    <property type="project" value="InterPro"/>
</dbReference>
<evidence type="ECO:0000256" key="2">
    <source>
        <dbReference type="ARBA" id="ARBA00007069"/>
    </source>
</evidence>
<feature type="transmembrane region" description="Helical" evidence="8">
    <location>
        <begin position="20"/>
        <end position="45"/>
    </location>
</feature>
<evidence type="ECO:0000256" key="7">
    <source>
        <dbReference type="ARBA" id="ARBA00023136"/>
    </source>
</evidence>
<dbReference type="Gene3D" id="1.10.3720.10">
    <property type="entry name" value="MetI-like"/>
    <property type="match status" value="1"/>
</dbReference>
<keyword evidence="5 8" id="KW-0812">Transmembrane</keyword>
<dbReference type="SUPFAM" id="SSF161098">
    <property type="entry name" value="MetI-like"/>
    <property type="match status" value="1"/>
</dbReference>
<keyword evidence="4" id="KW-1003">Cell membrane</keyword>
<evidence type="ECO:0000313" key="10">
    <source>
        <dbReference type="EMBL" id="SDD64572.1"/>
    </source>
</evidence>
<dbReference type="PANTHER" id="PTHR42929">
    <property type="entry name" value="INNER MEMBRANE ABC TRANSPORTER PERMEASE PROTEIN YDCU-RELATED-RELATED"/>
    <property type="match status" value="1"/>
</dbReference>
<evidence type="ECO:0000256" key="6">
    <source>
        <dbReference type="ARBA" id="ARBA00022989"/>
    </source>
</evidence>
<evidence type="ECO:0000256" key="8">
    <source>
        <dbReference type="SAM" id="Phobius"/>
    </source>
</evidence>
<dbReference type="AlphaFoldDB" id="A0A1G6WFD1"/>
<dbReference type="RefSeq" id="WP_072842662.1">
    <property type="nucleotide sequence ID" value="NZ_FNAB01000005.1"/>
</dbReference>
<dbReference type="InterPro" id="IPR035906">
    <property type="entry name" value="MetI-like_sf"/>
</dbReference>
<keyword evidence="6 8" id="KW-1133">Transmembrane helix</keyword>
<accession>A0A1G6WFD1</accession>
<proteinExistence type="inferred from homology"/>
<dbReference type="PANTHER" id="PTHR42929:SF1">
    <property type="entry name" value="INNER MEMBRANE ABC TRANSPORTER PERMEASE PROTEIN YDCU-RELATED"/>
    <property type="match status" value="1"/>
</dbReference>
<feature type="transmembrane region" description="Helical" evidence="8">
    <location>
        <begin position="77"/>
        <end position="100"/>
    </location>
</feature>
<evidence type="ECO:0000259" key="9">
    <source>
        <dbReference type="PROSITE" id="PS50928"/>
    </source>
</evidence>
<name>A0A1G6WFD1_9NOCA</name>
<dbReference type="InterPro" id="IPR000515">
    <property type="entry name" value="MetI-like"/>
</dbReference>
<dbReference type="Proteomes" id="UP000199417">
    <property type="component" value="Unassembled WGS sequence"/>
</dbReference>
<feature type="domain" description="ABC transmembrane type-1" evidence="9">
    <location>
        <begin position="73"/>
        <end position="280"/>
    </location>
</feature>
<feature type="transmembrane region" description="Helical" evidence="8">
    <location>
        <begin position="262"/>
        <end position="283"/>
    </location>
</feature>
<evidence type="ECO:0000256" key="4">
    <source>
        <dbReference type="ARBA" id="ARBA00022475"/>
    </source>
</evidence>
<protein>
    <submittedName>
        <fullName evidence="10">Putative spermidine/putrescine transport system permease protein</fullName>
    </submittedName>
</protein>
<evidence type="ECO:0000256" key="1">
    <source>
        <dbReference type="ARBA" id="ARBA00004651"/>
    </source>
</evidence>
<evidence type="ECO:0000256" key="5">
    <source>
        <dbReference type="ARBA" id="ARBA00022692"/>
    </source>
</evidence>
<dbReference type="PROSITE" id="PS50928">
    <property type="entry name" value="ABC_TM1"/>
    <property type="match status" value="1"/>
</dbReference>
<dbReference type="GO" id="GO:0005886">
    <property type="term" value="C:plasma membrane"/>
    <property type="evidence" value="ECO:0007669"/>
    <property type="project" value="UniProtKB-SubCell"/>
</dbReference>
<dbReference type="EMBL" id="FNAB01000005">
    <property type="protein sequence ID" value="SDD64572.1"/>
    <property type="molecule type" value="Genomic_DNA"/>
</dbReference>
<evidence type="ECO:0000313" key="11">
    <source>
        <dbReference type="Proteomes" id="UP000199417"/>
    </source>
</evidence>
<reference evidence="10 11" key="1">
    <citation type="submission" date="2016-10" db="EMBL/GenBank/DDBJ databases">
        <authorList>
            <person name="de Groot N.N."/>
        </authorList>
    </citation>
    <scope>NUCLEOTIDE SEQUENCE [LARGE SCALE GENOMIC DNA]</scope>
    <source>
        <strain evidence="10 11">JCM 11308</strain>
    </source>
</reference>
<gene>
    <name evidence="10" type="ORF">SAMN05444580_105351</name>
</gene>